<gene>
    <name evidence="1" type="ORF">O6H91_10G064800</name>
</gene>
<accession>A0ACC2CHR3</accession>
<sequence length="653" mass="72573">MWQITFLLFLVGCQKAVLRDQPNQTLNWKIDAGHSGRLISPNLFGIFFEEINHAGDGGLWAELVDNRGFEAGGPNTPSNIAPWYPIGSEDQVWLETERSSCFKQNPIALRIEFLCDENSNECGKGVGVANPGYWGMDIQAGKGYHVVFWLHSSGPVDLIVAFTSKDGQVTLAQKRLILSESSARDWTKQELYLEANGTDHYAMLSITSSKKGTIWLDQVSALPLETYKGHGFQVRLAKMLEDLKPKFVRFPGGSYVEGERLQNAWRWRESVGPWEERPGHFGDVWGYWSDDGIGYFEFLQLAEDLGALPVWVFNTGISFTDEVTDTLIGPFVQDILEGIEFARGDITTQWGQIRADMGHPDPFQLHYIAVGNGDCGRTYYRGNYLAFYNAIKASYPDMKLITNCDGLWGQLDHPSDLYDVHIYTNANDLFSKAHMFDHVTREGPKAFVSEFAVTGQDAGKGSLLAALAEGAFMIGLELNSDLVEMASQAPLFVNDNDRRFNPDVIVFNSWQQYGTPSYWVQHFFKDSSGATLLPFSFESLNSTVPLITSALRVHSENPPSDYLILKAVNFGGDPLALEVLLEGINSNSFDISQSTITILSANNVMDENSFSEPNKVVPKVRPIRSLGSNLGAVLPAYSVVSLKLHLASSHAEI</sequence>
<protein>
    <submittedName>
        <fullName evidence="1">Uncharacterized protein</fullName>
    </submittedName>
</protein>
<reference evidence="2" key="1">
    <citation type="journal article" date="2024" name="Proc. Natl. Acad. Sci. U.S.A.">
        <title>Extraordinary preservation of gene collinearity over three hundred million years revealed in homosporous lycophytes.</title>
        <authorList>
            <person name="Li C."/>
            <person name="Wickell D."/>
            <person name="Kuo L.Y."/>
            <person name="Chen X."/>
            <person name="Nie B."/>
            <person name="Liao X."/>
            <person name="Peng D."/>
            <person name="Ji J."/>
            <person name="Jenkins J."/>
            <person name="Williams M."/>
            <person name="Shu S."/>
            <person name="Plott C."/>
            <person name="Barry K."/>
            <person name="Rajasekar S."/>
            <person name="Grimwood J."/>
            <person name="Han X."/>
            <person name="Sun S."/>
            <person name="Hou Z."/>
            <person name="He W."/>
            <person name="Dai G."/>
            <person name="Sun C."/>
            <person name="Schmutz J."/>
            <person name="Leebens-Mack J.H."/>
            <person name="Li F.W."/>
            <person name="Wang L."/>
        </authorList>
    </citation>
    <scope>NUCLEOTIDE SEQUENCE [LARGE SCALE GENOMIC DNA]</scope>
    <source>
        <strain evidence="2">cv. PW_Plant_1</strain>
    </source>
</reference>
<evidence type="ECO:0000313" key="2">
    <source>
        <dbReference type="Proteomes" id="UP001162992"/>
    </source>
</evidence>
<proteinExistence type="predicted"/>
<name>A0ACC2CHR3_DIPCM</name>
<comment type="caution">
    <text evidence="1">The sequence shown here is derived from an EMBL/GenBank/DDBJ whole genome shotgun (WGS) entry which is preliminary data.</text>
</comment>
<dbReference type="EMBL" id="CM055101">
    <property type="protein sequence ID" value="KAJ7541556.1"/>
    <property type="molecule type" value="Genomic_DNA"/>
</dbReference>
<dbReference type="Proteomes" id="UP001162992">
    <property type="component" value="Chromosome 10"/>
</dbReference>
<keyword evidence="2" id="KW-1185">Reference proteome</keyword>
<organism evidence="1 2">
    <name type="scientific">Diphasiastrum complanatum</name>
    <name type="common">Issler's clubmoss</name>
    <name type="synonym">Lycopodium complanatum</name>
    <dbReference type="NCBI Taxonomy" id="34168"/>
    <lineage>
        <taxon>Eukaryota</taxon>
        <taxon>Viridiplantae</taxon>
        <taxon>Streptophyta</taxon>
        <taxon>Embryophyta</taxon>
        <taxon>Tracheophyta</taxon>
        <taxon>Lycopodiopsida</taxon>
        <taxon>Lycopodiales</taxon>
        <taxon>Lycopodiaceae</taxon>
        <taxon>Lycopodioideae</taxon>
        <taxon>Diphasiastrum</taxon>
    </lineage>
</organism>
<evidence type="ECO:0000313" key="1">
    <source>
        <dbReference type="EMBL" id="KAJ7541556.1"/>
    </source>
</evidence>